<dbReference type="InterPro" id="IPR004358">
    <property type="entry name" value="Sig_transdc_His_kin-like_C"/>
</dbReference>
<dbReference type="EMBL" id="DPPF01000102">
    <property type="protein sequence ID" value="HCW93031.1"/>
    <property type="molecule type" value="Genomic_DNA"/>
</dbReference>
<dbReference type="InterPro" id="IPR003594">
    <property type="entry name" value="HATPase_dom"/>
</dbReference>
<dbReference type="Gene3D" id="6.10.340.10">
    <property type="match status" value="1"/>
</dbReference>
<dbReference type="SUPFAM" id="SSF55874">
    <property type="entry name" value="ATPase domain of HSP90 chaperone/DNA topoisomerase II/histidine kinase"/>
    <property type="match status" value="1"/>
</dbReference>
<evidence type="ECO:0000256" key="2">
    <source>
        <dbReference type="ARBA" id="ARBA00004370"/>
    </source>
</evidence>
<dbReference type="InterPro" id="IPR036890">
    <property type="entry name" value="HATPase_C_sf"/>
</dbReference>
<evidence type="ECO:0000256" key="4">
    <source>
        <dbReference type="ARBA" id="ARBA00022553"/>
    </source>
</evidence>
<dbReference type="PANTHER" id="PTHR45453">
    <property type="entry name" value="PHOSPHATE REGULON SENSOR PROTEIN PHOR"/>
    <property type="match status" value="1"/>
</dbReference>
<dbReference type="Gene3D" id="3.30.565.10">
    <property type="entry name" value="Histidine kinase-like ATPase, C-terminal domain"/>
    <property type="match status" value="1"/>
</dbReference>
<dbReference type="PROSITE" id="PS50109">
    <property type="entry name" value="HIS_KIN"/>
    <property type="match status" value="1"/>
</dbReference>
<dbReference type="AlphaFoldDB" id="A0A3D5QB17"/>
<dbReference type="PANTHER" id="PTHR45453:SF1">
    <property type="entry name" value="PHOSPHATE REGULON SENSOR PROTEIN PHOR"/>
    <property type="match status" value="1"/>
</dbReference>
<evidence type="ECO:0000256" key="1">
    <source>
        <dbReference type="ARBA" id="ARBA00000085"/>
    </source>
</evidence>
<dbReference type="Proteomes" id="UP000262325">
    <property type="component" value="Unassembled WGS sequence"/>
</dbReference>
<evidence type="ECO:0000256" key="7">
    <source>
        <dbReference type="ARBA" id="ARBA00023012"/>
    </source>
</evidence>
<dbReference type="InterPro" id="IPR003660">
    <property type="entry name" value="HAMP_dom"/>
</dbReference>
<feature type="domain" description="HAMP" evidence="11">
    <location>
        <begin position="116"/>
        <end position="168"/>
    </location>
</feature>
<dbReference type="GO" id="GO:0004721">
    <property type="term" value="F:phosphoprotein phosphatase activity"/>
    <property type="evidence" value="ECO:0007669"/>
    <property type="project" value="TreeGrafter"/>
</dbReference>
<dbReference type="EC" id="2.7.13.3" evidence="3"/>
<feature type="non-terminal residue" evidence="12">
    <location>
        <position position="1"/>
    </location>
</feature>
<dbReference type="Gene3D" id="3.30.450.290">
    <property type="match status" value="1"/>
</dbReference>
<organism evidence="12 13">
    <name type="scientific">Flexistipes sinusarabici</name>
    <dbReference type="NCBI Taxonomy" id="2352"/>
    <lineage>
        <taxon>Bacteria</taxon>
        <taxon>Pseudomonadati</taxon>
        <taxon>Deferribacterota</taxon>
        <taxon>Deferribacteres</taxon>
        <taxon>Deferribacterales</taxon>
        <taxon>Flexistipitaceae</taxon>
        <taxon>Flexistipes</taxon>
    </lineage>
</organism>
<keyword evidence="9" id="KW-0472">Membrane</keyword>
<evidence type="ECO:0000259" key="11">
    <source>
        <dbReference type="PROSITE" id="PS50885"/>
    </source>
</evidence>
<dbReference type="Pfam" id="PF00512">
    <property type="entry name" value="HisKA"/>
    <property type="match status" value="1"/>
</dbReference>
<dbReference type="InterPro" id="IPR003661">
    <property type="entry name" value="HisK_dim/P_dom"/>
</dbReference>
<dbReference type="SUPFAM" id="SSF47384">
    <property type="entry name" value="Homodimeric domain of signal transducing histidine kinase"/>
    <property type="match status" value="1"/>
</dbReference>
<dbReference type="InterPro" id="IPR021796">
    <property type="entry name" value="Tll0287-like_dom"/>
</dbReference>
<dbReference type="GO" id="GO:0005886">
    <property type="term" value="C:plasma membrane"/>
    <property type="evidence" value="ECO:0007669"/>
    <property type="project" value="TreeGrafter"/>
</dbReference>
<dbReference type="CDD" id="cd00075">
    <property type="entry name" value="HATPase"/>
    <property type="match status" value="1"/>
</dbReference>
<keyword evidence="7" id="KW-0902">Two-component regulatory system</keyword>
<protein>
    <recommendedName>
        <fullName evidence="3">histidine kinase</fullName>
        <ecNumber evidence="3">2.7.13.3</ecNumber>
    </recommendedName>
</protein>
<evidence type="ECO:0000256" key="5">
    <source>
        <dbReference type="ARBA" id="ARBA00022679"/>
    </source>
</evidence>
<keyword evidence="4" id="KW-0597">Phosphoprotein</keyword>
<dbReference type="Pfam" id="PF11845">
    <property type="entry name" value="Tll0287-like"/>
    <property type="match status" value="1"/>
</dbReference>
<evidence type="ECO:0000256" key="8">
    <source>
        <dbReference type="SAM" id="Coils"/>
    </source>
</evidence>
<keyword evidence="9" id="KW-1133">Transmembrane helix</keyword>
<dbReference type="InterPro" id="IPR050351">
    <property type="entry name" value="BphY/WalK/GraS-like"/>
</dbReference>
<dbReference type="CDD" id="cd00082">
    <property type="entry name" value="HisKA"/>
    <property type="match status" value="1"/>
</dbReference>
<feature type="domain" description="Histidine kinase" evidence="10">
    <location>
        <begin position="208"/>
        <end position="425"/>
    </location>
</feature>
<comment type="subcellular location">
    <subcellularLocation>
        <location evidence="2">Membrane</location>
    </subcellularLocation>
</comment>
<proteinExistence type="predicted"/>
<sequence length="425" mass="49172">ITSDKLVNPENAPDKFEKKAMKAFKEGQAEEYAKIIENDKGEKIYRYMAPLYINKSCLKCHYYQGYEVGEFRGGISVYVPLKNIEAAMQSTNFLFYISGFIIYTGIMFAVIVLLNNLILKHLKKLNKAAHSVFNKNYNIKTDIKTNDEIQELSDAFEIMCKRVAKSEENLKNRLKDAVSGYVKLNEELRKKNQELRRTTKFKTDVLDSVAHEVRTPMTKILSYTEILLDPNMKNDEEVLEKAVHVIKRNSKTLNMLFNQVITITKLEHFGYEYQNEQIYFYDFIKDKMEFFEEEINLKNLDVKINIPENFHFYADSQALSYVVNNLISNSIKYNKEKGLIEISAEEKDKQIILSFYDTGIGIPGGDIQKITQRFYRVENIKKKYAGSGLGLSIVKRIIDDLNGKLEIKSKEGSFTLVTITLRSGK</sequence>
<dbReference type="CDD" id="cd06225">
    <property type="entry name" value="HAMP"/>
    <property type="match status" value="1"/>
</dbReference>
<reference evidence="12 13" key="1">
    <citation type="journal article" date="2018" name="Nat. Biotechnol.">
        <title>A standardized bacterial taxonomy based on genome phylogeny substantially revises the tree of life.</title>
        <authorList>
            <person name="Parks D.H."/>
            <person name="Chuvochina M."/>
            <person name="Waite D.W."/>
            <person name="Rinke C."/>
            <person name="Skarshewski A."/>
            <person name="Chaumeil P.A."/>
            <person name="Hugenholtz P."/>
        </authorList>
    </citation>
    <scope>NUCLEOTIDE SEQUENCE [LARGE SCALE GENOMIC DNA]</scope>
    <source>
        <strain evidence="12">UBA8672</strain>
    </source>
</reference>
<evidence type="ECO:0000313" key="13">
    <source>
        <dbReference type="Proteomes" id="UP000262325"/>
    </source>
</evidence>
<keyword evidence="6 12" id="KW-0418">Kinase</keyword>
<name>A0A3D5QB17_FLESI</name>
<accession>A0A3D5QB17</accession>
<keyword evidence="5" id="KW-0808">Transferase</keyword>
<evidence type="ECO:0000256" key="6">
    <source>
        <dbReference type="ARBA" id="ARBA00022777"/>
    </source>
</evidence>
<dbReference type="SMART" id="SM00388">
    <property type="entry name" value="HisKA"/>
    <property type="match status" value="1"/>
</dbReference>
<dbReference type="PRINTS" id="PR00344">
    <property type="entry name" value="BCTRLSENSOR"/>
</dbReference>
<dbReference type="InterPro" id="IPR036097">
    <property type="entry name" value="HisK_dim/P_sf"/>
</dbReference>
<dbReference type="GO" id="GO:0016036">
    <property type="term" value="P:cellular response to phosphate starvation"/>
    <property type="evidence" value="ECO:0007669"/>
    <property type="project" value="TreeGrafter"/>
</dbReference>
<keyword evidence="8" id="KW-0175">Coiled coil</keyword>
<comment type="caution">
    <text evidence="12">The sequence shown here is derived from an EMBL/GenBank/DDBJ whole genome shotgun (WGS) entry which is preliminary data.</text>
</comment>
<feature type="coiled-coil region" evidence="8">
    <location>
        <begin position="167"/>
        <end position="198"/>
    </location>
</feature>
<evidence type="ECO:0000256" key="3">
    <source>
        <dbReference type="ARBA" id="ARBA00012438"/>
    </source>
</evidence>
<dbReference type="SMART" id="SM00387">
    <property type="entry name" value="HATPase_c"/>
    <property type="match status" value="1"/>
</dbReference>
<feature type="transmembrane region" description="Helical" evidence="9">
    <location>
        <begin position="93"/>
        <end position="118"/>
    </location>
</feature>
<dbReference type="SUPFAM" id="SSF158472">
    <property type="entry name" value="HAMP domain-like"/>
    <property type="match status" value="1"/>
</dbReference>
<dbReference type="PROSITE" id="PS50885">
    <property type="entry name" value="HAMP"/>
    <property type="match status" value="1"/>
</dbReference>
<dbReference type="Gene3D" id="1.10.287.130">
    <property type="match status" value="1"/>
</dbReference>
<evidence type="ECO:0000313" key="12">
    <source>
        <dbReference type="EMBL" id="HCW93031.1"/>
    </source>
</evidence>
<evidence type="ECO:0000259" key="10">
    <source>
        <dbReference type="PROSITE" id="PS50109"/>
    </source>
</evidence>
<gene>
    <name evidence="12" type="ORF">DHM44_05060</name>
</gene>
<keyword evidence="9" id="KW-0812">Transmembrane</keyword>
<evidence type="ECO:0000256" key="9">
    <source>
        <dbReference type="SAM" id="Phobius"/>
    </source>
</evidence>
<dbReference type="InterPro" id="IPR005467">
    <property type="entry name" value="His_kinase_dom"/>
</dbReference>
<comment type="catalytic activity">
    <reaction evidence="1">
        <text>ATP + protein L-histidine = ADP + protein N-phospho-L-histidine.</text>
        <dbReference type="EC" id="2.7.13.3"/>
    </reaction>
</comment>
<dbReference type="GO" id="GO:0000155">
    <property type="term" value="F:phosphorelay sensor kinase activity"/>
    <property type="evidence" value="ECO:0007669"/>
    <property type="project" value="InterPro"/>
</dbReference>
<dbReference type="Pfam" id="PF02518">
    <property type="entry name" value="HATPase_c"/>
    <property type="match status" value="1"/>
</dbReference>